<evidence type="ECO:0000259" key="8">
    <source>
        <dbReference type="PROSITE" id="PS51718"/>
    </source>
</evidence>
<feature type="region of interest" description="Disordered" evidence="6">
    <location>
        <begin position="729"/>
        <end position="755"/>
    </location>
</feature>
<feature type="compositionally biased region" description="Low complexity" evidence="6">
    <location>
        <begin position="837"/>
        <end position="867"/>
    </location>
</feature>
<feature type="compositionally biased region" description="Basic and acidic residues" evidence="6">
    <location>
        <begin position="730"/>
        <end position="740"/>
    </location>
</feature>
<dbReference type="InterPro" id="IPR020850">
    <property type="entry name" value="GED_dom"/>
</dbReference>
<keyword evidence="3" id="KW-0509">mRNA transport</keyword>
<dbReference type="GO" id="GO:0005874">
    <property type="term" value="C:microtubule"/>
    <property type="evidence" value="ECO:0007669"/>
    <property type="project" value="TreeGrafter"/>
</dbReference>
<dbReference type="GO" id="GO:0006897">
    <property type="term" value="P:endocytosis"/>
    <property type="evidence" value="ECO:0007669"/>
    <property type="project" value="TreeGrafter"/>
</dbReference>
<name>A0A1T3CCY4_9HYPO</name>
<dbReference type="SMART" id="SM00053">
    <property type="entry name" value="DYNc"/>
    <property type="match status" value="1"/>
</dbReference>
<dbReference type="InterPro" id="IPR001401">
    <property type="entry name" value="Dynamin_GTPase"/>
</dbReference>
<dbReference type="GO" id="GO:0008017">
    <property type="term" value="F:microtubule binding"/>
    <property type="evidence" value="ECO:0007669"/>
    <property type="project" value="TreeGrafter"/>
</dbReference>
<evidence type="ECO:0000256" key="1">
    <source>
        <dbReference type="ARBA" id="ARBA00004567"/>
    </source>
</evidence>
<keyword evidence="5" id="KW-0175">Coiled coil</keyword>
<feature type="domain" description="Dynamin-type G" evidence="8">
    <location>
        <begin position="37"/>
        <end position="322"/>
    </location>
</feature>
<accession>A0A1T3CCY4</accession>
<dbReference type="EMBL" id="LVVK01000020">
    <property type="protein sequence ID" value="OPB38912.1"/>
    <property type="molecule type" value="Genomic_DNA"/>
</dbReference>
<dbReference type="GO" id="GO:0003924">
    <property type="term" value="F:GTPase activity"/>
    <property type="evidence" value="ECO:0007669"/>
    <property type="project" value="InterPro"/>
</dbReference>
<feature type="compositionally biased region" description="Polar residues" evidence="6">
    <location>
        <begin position="805"/>
        <end position="815"/>
    </location>
</feature>
<dbReference type="GO" id="GO:0016020">
    <property type="term" value="C:membrane"/>
    <property type="evidence" value="ECO:0007669"/>
    <property type="project" value="TreeGrafter"/>
</dbReference>
<dbReference type="Proteomes" id="UP000191004">
    <property type="component" value="Unassembled WGS sequence"/>
</dbReference>
<feature type="region of interest" description="Disordered" evidence="6">
    <location>
        <begin position="786"/>
        <end position="867"/>
    </location>
</feature>
<reference evidence="9 10" key="1">
    <citation type="submission" date="2016-04" db="EMBL/GenBank/DDBJ databases">
        <title>Multiple horizontal gene transfer events from other fungi enriched the ability of the initially mycotrophic fungus Trichoderma (Ascomycota) to feed on dead plant biomass.</title>
        <authorList>
            <person name="Atanasova L."/>
            <person name="Chenthamara K."/>
            <person name="Zhang J."/>
            <person name="Grujic M."/>
            <person name="Henrissat B."/>
            <person name="Kuo A."/>
            <person name="Aertz A."/>
            <person name="Salamov A."/>
            <person name="Lipzen A."/>
            <person name="Labutti K."/>
            <person name="Barry K."/>
            <person name="Miao Y."/>
            <person name="Rahimi M.J."/>
            <person name="Shen Q."/>
            <person name="Grigoriev I.V."/>
            <person name="Kubicek C.P."/>
            <person name="Druzhinina I.S."/>
        </authorList>
    </citation>
    <scope>NUCLEOTIDE SEQUENCE [LARGE SCALE GENOMIC DNA]</scope>
    <source>
        <strain evidence="9 10">NJAU 4742</strain>
    </source>
</reference>
<keyword evidence="2" id="KW-0547">Nucleotide-binding</keyword>
<proteinExistence type="predicted"/>
<evidence type="ECO:0000256" key="4">
    <source>
        <dbReference type="ARBA" id="ARBA00023134"/>
    </source>
</evidence>
<dbReference type="Pfam" id="PF00350">
    <property type="entry name" value="Dynamin_N"/>
    <property type="match status" value="1"/>
</dbReference>
<dbReference type="GO" id="GO:0005739">
    <property type="term" value="C:mitochondrion"/>
    <property type="evidence" value="ECO:0007669"/>
    <property type="project" value="TreeGrafter"/>
</dbReference>
<keyword evidence="3" id="KW-0539">Nucleus</keyword>
<dbReference type="PANTHER" id="PTHR11566">
    <property type="entry name" value="DYNAMIN"/>
    <property type="match status" value="1"/>
</dbReference>
<comment type="caution">
    <text evidence="9">The sequence shown here is derived from an EMBL/GenBank/DDBJ whole genome shotgun (WGS) entry which is preliminary data.</text>
</comment>
<evidence type="ECO:0000256" key="5">
    <source>
        <dbReference type="SAM" id="Coils"/>
    </source>
</evidence>
<dbReference type="SUPFAM" id="SSF52540">
    <property type="entry name" value="P-loop containing nucleoside triphosphate hydrolases"/>
    <property type="match status" value="1"/>
</dbReference>
<dbReference type="InterPro" id="IPR022812">
    <property type="entry name" value="Dynamin"/>
</dbReference>
<gene>
    <name evidence="9" type="ORF">A0O28_0020180</name>
</gene>
<dbReference type="PROSITE" id="PS51388">
    <property type="entry name" value="GED"/>
    <property type="match status" value="1"/>
</dbReference>
<organism evidence="9 10">
    <name type="scientific">Trichoderma guizhouense</name>
    <dbReference type="NCBI Taxonomy" id="1491466"/>
    <lineage>
        <taxon>Eukaryota</taxon>
        <taxon>Fungi</taxon>
        <taxon>Dikarya</taxon>
        <taxon>Ascomycota</taxon>
        <taxon>Pezizomycotina</taxon>
        <taxon>Sordariomycetes</taxon>
        <taxon>Hypocreomycetidae</taxon>
        <taxon>Hypocreales</taxon>
        <taxon>Hypocreaceae</taxon>
        <taxon>Trichoderma</taxon>
    </lineage>
</organism>
<keyword evidence="4" id="KW-0342">GTP-binding</keyword>
<sequence>MGDTTALGSATAEQLNNAETRKLLDTIDGLRDLSIAGIDLPQIIVVGDQCSGKSSVLEAISRVHFPVSDGICTRFPTELVLRRAPIDSTDLRIRYATDVDVSNAPRTPFHESGFQRSELPDIISRAKKHMGVSDGKSTGFSKHVLRVEISGPDVPSLTLVDLPGIFHSGSILQPQEWKPVVDKMVEDYMKQKNSIILMVVSADLSLSKHAILDMALKHDTARERTIGVITKVDLCPGSNLEDEYLRLARGQEPSHQLRLGWHVLRNRGPKEAELDFDQRDTEEEKFLKTGAWSALPLGNRGVESLRKSLGAALLKQIKSSLPELIRDIDGNLQNRQRRLAKLGTTRTTSDDMRDYLLSTSMAFHKLAEHAVEGRYNDPFFATPSDPEASSKVKLRKLRALLRNLNYVFDFTMREKGAKYKMNWDEPQPRENPLNGLTDEEMLIDALGDMPINSDSYFNLYDFPDPVVEDKGTAFTRIESLASDSQGAEFSGLPSNDFIMQLFRDQSEPWQRIAQCHIDNVVERTRLFIYQIFDYILEDDERTRDAILTECVDPFFDSMNNTLKDKLDEIMRPYTSGHGIPLEIEFRAGVWRRKLRRMKSDSADLLDKNSVAYNTSEYRMLKPEDVLNVLIQSDTSNYSHFGIDIAVDMMLTHYQMSRRTFTDNVVHLVVENCLISKLPDILSARVVTQMSDEIVKRLAEESDEVKRERSQLADEIEKLKTDLPEAFVEMAPKRDAPKTDAPKTVSSKTKTDASETDVFKRKIRVKLPPVSLPERKIAAPNSKFLASFEPATGSTSSTNSGQSTTAESSKQGQTSAAPAPAPLPFGMRMESATAAPKSSVFGSTTTSTSTTNSTELPSFGSNKTSTATTTTPVFGSVSALKSPLSAFGSVAAAQGSAAKLPVFGSTTAAATTSTASPFGSTATSTSKPSAFGSAAGATSTPSVFGSTVTNASTTSAFGSTAATTSTPSAFGSIAANTTRPSAFGSMATGTSTTSAFGSTAATTSTPSAFGSTAATTSTPSAFGSTAISTPTPSAFGSIAVTTSKPSAFGSAAATTSTPSAFGSTAASTSTPSVLGSMTTTTPAQISSFFGPKPAIPSTRTSIFGSTTAAPPFNSATTTASIITPSDLGSNTTPAVAAPAFGSSSTTSAFGSTVGPPSRIGLFGKTYSIYDPPGTNILTYQAYLEQEPGYPGNLILSFVNIACHGCYKSWSVDELRLVDYAQGRRPPVKDTAPFGSSGASQPQSPEETSSGSTSPPSTLNTLIEGTPPPVPPKGHAASGSTSDLLL</sequence>
<dbReference type="GO" id="GO:0048312">
    <property type="term" value="P:intracellular distribution of mitochondria"/>
    <property type="evidence" value="ECO:0007669"/>
    <property type="project" value="TreeGrafter"/>
</dbReference>
<feature type="coiled-coil region" evidence="5">
    <location>
        <begin position="694"/>
        <end position="721"/>
    </location>
</feature>
<keyword evidence="3" id="KW-0906">Nuclear pore complex</keyword>
<dbReference type="InterPro" id="IPR030381">
    <property type="entry name" value="G_DYNAMIN_dom"/>
</dbReference>
<dbReference type="PRINTS" id="PR00195">
    <property type="entry name" value="DYNAMIN"/>
</dbReference>
<dbReference type="GO" id="GO:0005525">
    <property type="term" value="F:GTP binding"/>
    <property type="evidence" value="ECO:0007669"/>
    <property type="project" value="InterPro"/>
</dbReference>
<evidence type="ECO:0000313" key="10">
    <source>
        <dbReference type="Proteomes" id="UP000191004"/>
    </source>
</evidence>
<dbReference type="Gene3D" id="3.40.50.300">
    <property type="entry name" value="P-loop containing nucleotide triphosphate hydrolases"/>
    <property type="match status" value="1"/>
</dbReference>
<dbReference type="InterPro" id="IPR027417">
    <property type="entry name" value="P-loop_NTPase"/>
</dbReference>
<dbReference type="InterPro" id="IPR045063">
    <property type="entry name" value="Dynamin_N"/>
</dbReference>
<evidence type="ECO:0000259" key="7">
    <source>
        <dbReference type="PROSITE" id="PS51388"/>
    </source>
</evidence>
<protein>
    <recommendedName>
        <fullName evidence="11">Dynamin family protein</fullName>
    </recommendedName>
</protein>
<evidence type="ECO:0000313" key="9">
    <source>
        <dbReference type="EMBL" id="OPB38912.1"/>
    </source>
</evidence>
<dbReference type="GO" id="GO:0005643">
    <property type="term" value="C:nuclear pore"/>
    <property type="evidence" value="ECO:0007669"/>
    <property type="project" value="UniProtKB-SubCell"/>
</dbReference>
<feature type="region of interest" description="Disordered" evidence="6">
    <location>
        <begin position="911"/>
        <end position="931"/>
    </location>
</feature>
<comment type="subcellular location">
    <subcellularLocation>
        <location evidence="1">Nucleus</location>
        <location evidence="1">Nuclear pore complex</location>
    </subcellularLocation>
</comment>
<feature type="compositionally biased region" description="Low complexity" evidence="6">
    <location>
        <begin position="791"/>
        <end position="804"/>
    </location>
</feature>
<evidence type="ECO:0000256" key="6">
    <source>
        <dbReference type="SAM" id="MobiDB-lite"/>
    </source>
</evidence>
<keyword evidence="3" id="KW-0811">Translocation</keyword>
<feature type="region of interest" description="Disordered" evidence="6">
    <location>
        <begin position="1223"/>
        <end position="1284"/>
    </location>
</feature>
<dbReference type="Pfam" id="PF13634">
    <property type="entry name" value="Nucleoporin_FG"/>
    <property type="match status" value="3"/>
</dbReference>
<dbReference type="GO" id="GO:0000266">
    <property type="term" value="P:mitochondrial fission"/>
    <property type="evidence" value="ECO:0007669"/>
    <property type="project" value="TreeGrafter"/>
</dbReference>
<dbReference type="GO" id="GO:0016559">
    <property type="term" value="P:peroxisome fission"/>
    <property type="evidence" value="ECO:0007669"/>
    <property type="project" value="TreeGrafter"/>
</dbReference>
<keyword evidence="3" id="KW-0653">Protein transport</keyword>
<dbReference type="InterPro" id="IPR000375">
    <property type="entry name" value="Dynamin_stalk"/>
</dbReference>
<feature type="compositionally biased region" description="Low complexity" evidence="6">
    <location>
        <begin position="1238"/>
        <end position="1256"/>
    </location>
</feature>
<evidence type="ECO:0008006" key="11">
    <source>
        <dbReference type="Google" id="ProtNLM"/>
    </source>
</evidence>
<keyword evidence="3" id="KW-0813">Transport</keyword>
<evidence type="ECO:0000256" key="2">
    <source>
        <dbReference type="ARBA" id="ARBA00022741"/>
    </source>
</evidence>
<keyword evidence="10" id="KW-1185">Reference proteome</keyword>
<evidence type="ECO:0000256" key="3">
    <source>
        <dbReference type="ARBA" id="ARBA00023132"/>
    </source>
</evidence>
<dbReference type="CDD" id="cd08771">
    <property type="entry name" value="DLP_1"/>
    <property type="match status" value="1"/>
</dbReference>
<dbReference type="PANTHER" id="PTHR11566:SF149">
    <property type="entry name" value="GTPASE, PUTATIVE (AFU_ORTHOLOGUE AFUA_6G11890)-RELATED"/>
    <property type="match status" value="1"/>
</dbReference>
<dbReference type="PROSITE" id="PS51718">
    <property type="entry name" value="G_DYNAMIN_2"/>
    <property type="match status" value="1"/>
</dbReference>
<dbReference type="InterPro" id="IPR025574">
    <property type="entry name" value="Nucleoporin_FG_rpt"/>
</dbReference>
<feature type="domain" description="GED" evidence="7">
    <location>
        <begin position="642"/>
        <end position="733"/>
    </location>
</feature>
<dbReference type="OrthoDB" id="415706at2759"/>
<dbReference type="Pfam" id="PF01031">
    <property type="entry name" value="Dynamin_M"/>
    <property type="match status" value="1"/>
</dbReference>